<evidence type="ECO:0000256" key="2">
    <source>
        <dbReference type="ARBA" id="ARBA00022679"/>
    </source>
</evidence>
<dbReference type="SUPFAM" id="SSF52540">
    <property type="entry name" value="P-loop containing nucleoside triphosphate hydrolases"/>
    <property type="match status" value="1"/>
</dbReference>
<dbReference type="Proteomes" id="UP000694888">
    <property type="component" value="Unplaced"/>
</dbReference>
<dbReference type="GeneID" id="101862351"/>
<keyword evidence="2" id="KW-0808">Transferase</keyword>
<sequence length="336" mass="39379">MLVRYWVLRKRWLILPPGNGEKKREVNGKSPEQPLKVSPTLGRVVDRFENTIFFHHCGDFWMPPFSSTADLDFKKHVLQIRNMDIRDDDILFCSYPKSGLHWHESIVRMLQSQRVEHTPSDSLFLDFLPQSHVSKQPSPRLLFTHVPFKHLPKQAFEKKIKIVYLNRNPKDVLVSYFSHMSNHSGALAFSGTFEHFYYLLMEVGYHYGHIFNHLQEFQEGIDSCPDVPIYTSMFEDMKMDPVQGVKNLNQYLGTGCSDTLCEEIAEACGIQKLRPVKDALMPEYIKAAFKKGAPTFYRKGIIGDWKNWFTVAMNEHFEEQYARFMVDYKTVYKYEL</sequence>
<evidence type="ECO:0000259" key="3">
    <source>
        <dbReference type="Pfam" id="PF00685"/>
    </source>
</evidence>
<reference evidence="5" key="1">
    <citation type="submission" date="2025-08" db="UniProtKB">
        <authorList>
            <consortium name="RefSeq"/>
        </authorList>
    </citation>
    <scope>IDENTIFICATION</scope>
</reference>
<evidence type="ECO:0000313" key="5">
    <source>
        <dbReference type="RefSeq" id="XP_035825871.1"/>
    </source>
</evidence>
<protein>
    <submittedName>
        <fullName evidence="5">Sulfotransferase 1C4</fullName>
    </submittedName>
</protein>
<keyword evidence="4" id="KW-1185">Reference proteome</keyword>
<accession>A0ABM1VTX9</accession>
<dbReference type="InterPro" id="IPR027417">
    <property type="entry name" value="P-loop_NTPase"/>
</dbReference>
<dbReference type="RefSeq" id="XP_035825871.1">
    <property type="nucleotide sequence ID" value="XM_035969978.1"/>
</dbReference>
<gene>
    <name evidence="5" type="primary">LOC101862351</name>
</gene>
<dbReference type="InterPro" id="IPR000863">
    <property type="entry name" value="Sulfotransferase_dom"/>
</dbReference>
<name>A0ABM1VTX9_APLCA</name>
<dbReference type="PANTHER" id="PTHR11783">
    <property type="entry name" value="SULFOTRANSFERASE SULT"/>
    <property type="match status" value="1"/>
</dbReference>
<organism evidence="4 5">
    <name type="scientific">Aplysia californica</name>
    <name type="common">California sea hare</name>
    <dbReference type="NCBI Taxonomy" id="6500"/>
    <lineage>
        <taxon>Eukaryota</taxon>
        <taxon>Metazoa</taxon>
        <taxon>Spiralia</taxon>
        <taxon>Lophotrochozoa</taxon>
        <taxon>Mollusca</taxon>
        <taxon>Gastropoda</taxon>
        <taxon>Heterobranchia</taxon>
        <taxon>Euthyneura</taxon>
        <taxon>Tectipleura</taxon>
        <taxon>Aplysiida</taxon>
        <taxon>Aplysioidea</taxon>
        <taxon>Aplysiidae</taxon>
        <taxon>Aplysia</taxon>
    </lineage>
</organism>
<proteinExistence type="inferred from homology"/>
<evidence type="ECO:0000256" key="1">
    <source>
        <dbReference type="ARBA" id="ARBA00005771"/>
    </source>
</evidence>
<evidence type="ECO:0000313" key="4">
    <source>
        <dbReference type="Proteomes" id="UP000694888"/>
    </source>
</evidence>
<dbReference type="Gene3D" id="3.40.50.300">
    <property type="entry name" value="P-loop containing nucleotide triphosphate hydrolases"/>
    <property type="match status" value="1"/>
</dbReference>
<dbReference type="Pfam" id="PF00685">
    <property type="entry name" value="Sulfotransfer_1"/>
    <property type="match status" value="1"/>
</dbReference>
<feature type="domain" description="Sulfotransferase" evidence="3">
    <location>
        <begin position="87"/>
        <end position="326"/>
    </location>
</feature>
<comment type="similarity">
    <text evidence="1">Belongs to the sulfotransferase 1 family.</text>
</comment>